<organism evidence="2 3">
    <name type="scientific">Seohaeicola zhoushanensis</name>
    <dbReference type="NCBI Taxonomy" id="1569283"/>
    <lineage>
        <taxon>Bacteria</taxon>
        <taxon>Pseudomonadati</taxon>
        <taxon>Pseudomonadota</taxon>
        <taxon>Alphaproteobacteria</taxon>
        <taxon>Rhodobacterales</taxon>
        <taxon>Roseobacteraceae</taxon>
        <taxon>Seohaeicola</taxon>
    </lineage>
</organism>
<evidence type="ECO:0000313" key="3">
    <source>
        <dbReference type="Proteomes" id="UP000626220"/>
    </source>
</evidence>
<dbReference type="EMBL" id="BNCJ01000001">
    <property type="protein sequence ID" value="GHF38396.1"/>
    <property type="molecule type" value="Genomic_DNA"/>
</dbReference>
<feature type="compositionally biased region" description="Basic and acidic residues" evidence="1">
    <location>
        <begin position="249"/>
        <end position="264"/>
    </location>
</feature>
<evidence type="ECO:0000256" key="1">
    <source>
        <dbReference type="SAM" id="MobiDB-lite"/>
    </source>
</evidence>
<sequence length="276" mass="30571">MTTREAGNSDDLGFDEPVEDYSIYLHKDGLRPHGTPPWRLGNYGETGALSEGMNAHLCAAFDFDEDIVRRLSVELGHCLNNDDDVLVNLFEVNRLEAIKRAQPTLKRLKRFAKAQAISPARLRDHLTGLSTQFAPTPEVASLLPELIAELDGAEAIAPGIVAAIDLILETPGSAADMSPLDKRATRDKRRQYIVETCCYAWQDAGRRVTYTTVSDGSKVGQRHGKLLEFIQAVAMMVTAPSTELNGETVRKDIDRFTNDPKDNVEDWGPPEFGNQY</sequence>
<evidence type="ECO:0000313" key="2">
    <source>
        <dbReference type="EMBL" id="GHF38396.1"/>
    </source>
</evidence>
<feature type="region of interest" description="Disordered" evidence="1">
    <location>
        <begin position="249"/>
        <end position="276"/>
    </location>
</feature>
<comment type="caution">
    <text evidence="2">The sequence shown here is derived from an EMBL/GenBank/DDBJ whole genome shotgun (WGS) entry which is preliminary data.</text>
</comment>
<dbReference type="Proteomes" id="UP000626220">
    <property type="component" value="Unassembled WGS sequence"/>
</dbReference>
<reference evidence="2" key="1">
    <citation type="journal article" date="2014" name="Int. J. Syst. Evol. Microbiol.">
        <title>Complete genome sequence of Corynebacterium casei LMG S-19264T (=DSM 44701T), isolated from a smear-ripened cheese.</title>
        <authorList>
            <consortium name="US DOE Joint Genome Institute (JGI-PGF)"/>
            <person name="Walter F."/>
            <person name="Albersmeier A."/>
            <person name="Kalinowski J."/>
            <person name="Ruckert C."/>
        </authorList>
    </citation>
    <scope>NUCLEOTIDE SEQUENCE</scope>
    <source>
        <strain evidence="2">KCTC 42650</strain>
    </source>
</reference>
<name>A0A8J3GV44_9RHOB</name>
<dbReference type="AlphaFoldDB" id="A0A8J3GV44"/>
<protein>
    <submittedName>
        <fullName evidence="2">Uncharacterized protein</fullName>
    </submittedName>
</protein>
<gene>
    <name evidence="2" type="ORF">GCM10017056_07940</name>
</gene>
<reference evidence="2" key="2">
    <citation type="submission" date="2020-09" db="EMBL/GenBank/DDBJ databases">
        <authorList>
            <person name="Sun Q."/>
            <person name="Kim S."/>
        </authorList>
    </citation>
    <scope>NUCLEOTIDE SEQUENCE</scope>
    <source>
        <strain evidence="2">KCTC 42650</strain>
    </source>
</reference>
<proteinExistence type="predicted"/>
<accession>A0A8J3GV44</accession>
<keyword evidence="3" id="KW-1185">Reference proteome</keyword>